<dbReference type="InterPro" id="IPR020472">
    <property type="entry name" value="WD40_PAC1"/>
</dbReference>
<evidence type="ECO:0000256" key="4">
    <source>
        <dbReference type="ARBA" id="ARBA00023242"/>
    </source>
</evidence>
<proteinExistence type="predicted"/>
<dbReference type="EMBL" id="CDMZ01001766">
    <property type="protein sequence ID" value="CEM37301.1"/>
    <property type="molecule type" value="Genomic_DNA"/>
</dbReference>
<evidence type="ECO:0000256" key="1">
    <source>
        <dbReference type="ARBA" id="ARBA00004123"/>
    </source>
</evidence>
<keyword evidence="3" id="KW-0677">Repeat</keyword>
<dbReference type="PROSITE" id="PS50082">
    <property type="entry name" value="WD_REPEATS_2"/>
    <property type="match status" value="2"/>
</dbReference>
<dbReference type="PROSITE" id="PS50294">
    <property type="entry name" value="WD_REPEATS_REGION"/>
    <property type="match status" value="2"/>
</dbReference>
<dbReference type="InterPro" id="IPR001680">
    <property type="entry name" value="WD40_rpt"/>
</dbReference>
<organism evidence="8">
    <name type="scientific">Chromera velia CCMP2878</name>
    <dbReference type="NCBI Taxonomy" id="1169474"/>
    <lineage>
        <taxon>Eukaryota</taxon>
        <taxon>Sar</taxon>
        <taxon>Alveolata</taxon>
        <taxon>Colpodellida</taxon>
        <taxon>Chromeraceae</taxon>
        <taxon>Chromera</taxon>
    </lineage>
</organism>
<dbReference type="SMART" id="SM00320">
    <property type="entry name" value="WD40"/>
    <property type="match status" value="6"/>
</dbReference>
<feature type="region of interest" description="Disordered" evidence="6">
    <location>
        <begin position="264"/>
        <end position="305"/>
    </location>
</feature>
<dbReference type="AlphaFoldDB" id="A0A0G4H1G2"/>
<dbReference type="InterPro" id="IPR015943">
    <property type="entry name" value="WD40/YVTN_repeat-like_dom_sf"/>
</dbReference>
<dbReference type="PRINTS" id="PR00320">
    <property type="entry name" value="GPROTEINBRPT"/>
</dbReference>
<dbReference type="Pfam" id="PF08154">
    <property type="entry name" value="NLE"/>
    <property type="match status" value="1"/>
</dbReference>
<dbReference type="GO" id="GO:0005634">
    <property type="term" value="C:nucleus"/>
    <property type="evidence" value="ECO:0007669"/>
    <property type="project" value="UniProtKB-SubCell"/>
</dbReference>
<accession>A0A0G4H1G2</accession>
<evidence type="ECO:0000256" key="2">
    <source>
        <dbReference type="ARBA" id="ARBA00022574"/>
    </source>
</evidence>
<gene>
    <name evidence="8" type="ORF">Cvel_822</name>
</gene>
<evidence type="ECO:0000256" key="5">
    <source>
        <dbReference type="PROSITE-ProRule" id="PRU00221"/>
    </source>
</evidence>
<name>A0A0G4H1G2_9ALVE</name>
<dbReference type="Gene3D" id="2.130.10.10">
    <property type="entry name" value="YVTN repeat-like/Quinoprotein amine dehydrogenase"/>
    <property type="match status" value="2"/>
</dbReference>
<feature type="repeat" description="WD" evidence="5">
    <location>
        <begin position="312"/>
        <end position="353"/>
    </location>
</feature>
<keyword evidence="4" id="KW-0539">Nucleus</keyword>
<dbReference type="SUPFAM" id="SSF50978">
    <property type="entry name" value="WD40 repeat-like"/>
    <property type="match status" value="1"/>
</dbReference>
<keyword evidence="2 5" id="KW-0853">WD repeat</keyword>
<protein>
    <recommendedName>
        <fullName evidence="7">NLE domain-containing protein</fullName>
    </recommendedName>
</protein>
<evidence type="ECO:0000313" key="8">
    <source>
        <dbReference type="EMBL" id="CEM37301.1"/>
    </source>
</evidence>
<dbReference type="PANTHER" id="PTHR19855:SF11">
    <property type="entry name" value="RIBOSOME BIOGENESIS PROTEIN WDR12"/>
    <property type="match status" value="1"/>
</dbReference>
<reference evidence="8" key="1">
    <citation type="submission" date="2014-11" db="EMBL/GenBank/DDBJ databases">
        <authorList>
            <person name="Otto D Thomas"/>
            <person name="Naeem Raeece"/>
        </authorList>
    </citation>
    <scope>NUCLEOTIDE SEQUENCE</scope>
</reference>
<evidence type="ECO:0000256" key="3">
    <source>
        <dbReference type="ARBA" id="ARBA00022737"/>
    </source>
</evidence>
<dbReference type="PhylomeDB" id="A0A0G4H1G2"/>
<sequence length="523" mass="55374">MEVAQEVSVSFETDLPEELRVPSDTILVPGNLSRRGLSEIVNQLLELDPPRPFDFLVDEEFLRVTLARFLQKSNRTAETVLRVKYVLALGKPVSQDLDVQDDWISDLSLPSANQGHGVIVSSCYDGFIRFLNPVLQSEEETEGPAGPCEVVGQFQPSSRDLCAVQALDVWTLDDAAEVFEVVAAMSSGEVVVSAVSAPSASSDTKEEERQKAPPEMVIRRAFHGRAHGDSAEAVGVSPDLSILASGAADGSLLLWSNPLQDGVGSLPPLSDTGGTEAAESSRGKKRGASELGATQSLPSHASPLAPRASIQHDCHSLGVSSLLWAKGGCQLASASLDQTVRVWDAITASLVVALPCSRPALYLAAPLSHDVLCTSHDDGSIRIWDLRRGGMGADAGETGEVKGFPRKSLGSSGPIAGLQPSSRSILQSQLPAHRRAAPQVHFNPQKDEQLASVSHDGTLKIFDIRAKGLPLQSVAVGGEEEEGASAGREAPKVLCCRWTEDGSGIVTGDSEGKVRIHRLDSGG</sequence>
<feature type="repeat" description="WD" evidence="5">
    <location>
        <begin position="224"/>
        <end position="256"/>
    </location>
</feature>
<comment type="subcellular location">
    <subcellularLocation>
        <location evidence="1">Nucleus</location>
    </subcellularLocation>
</comment>
<feature type="region of interest" description="Disordered" evidence="6">
    <location>
        <begin position="196"/>
        <end position="215"/>
    </location>
</feature>
<dbReference type="InterPro" id="IPR012972">
    <property type="entry name" value="NLE"/>
</dbReference>
<evidence type="ECO:0000256" key="6">
    <source>
        <dbReference type="SAM" id="MobiDB-lite"/>
    </source>
</evidence>
<dbReference type="PANTHER" id="PTHR19855">
    <property type="entry name" value="WD40 REPEAT PROTEIN 12, 37"/>
    <property type="match status" value="1"/>
</dbReference>
<evidence type="ECO:0000259" key="7">
    <source>
        <dbReference type="Pfam" id="PF08154"/>
    </source>
</evidence>
<dbReference type="Pfam" id="PF00400">
    <property type="entry name" value="WD40"/>
    <property type="match status" value="3"/>
</dbReference>
<dbReference type="VEuPathDB" id="CryptoDB:Cvel_822"/>
<feature type="domain" description="NLE" evidence="7">
    <location>
        <begin position="7"/>
        <end position="70"/>
    </location>
</feature>
<dbReference type="InterPro" id="IPR036322">
    <property type="entry name" value="WD40_repeat_dom_sf"/>
</dbReference>
<feature type="compositionally biased region" description="Basic and acidic residues" evidence="6">
    <location>
        <begin position="203"/>
        <end position="212"/>
    </location>
</feature>